<feature type="domain" description="HD" evidence="1">
    <location>
        <begin position="390"/>
        <end position="512"/>
    </location>
</feature>
<dbReference type="PANTHER" id="PTHR43155:SF2">
    <property type="entry name" value="CYCLIC DI-GMP PHOSPHODIESTERASE PA4108"/>
    <property type="match status" value="1"/>
</dbReference>
<dbReference type="Gene3D" id="3.30.450.40">
    <property type="match status" value="1"/>
</dbReference>
<dbReference type="Pfam" id="PF13487">
    <property type="entry name" value="HD_5"/>
    <property type="match status" value="1"/>
</dbReference>
<dbReference type="SMART" id="SM00471">
    <property type="entry name" value="HDc"/>
    <property type="match status" value="1"/>
</dbReference>
<feature type="domain" description="HD-GYP" evidence="2">
    <location>
        <begin position="368"/>
        <end position="563"/>
    </location>
</feature>
<dbReference type="Pfam" id="PF23988">
    <property type="entry name" value="DUF7309"/>
    <property type="match status" value="1"/>
</dbReference>
<dbReference type="InterPro" id="IPR018771">
    <property type="entry name" value="PocR_dom"/>
</dbReference>
<name>A0AAT9LHK6_9FIRM</name>
<dbReference type="PROSITE" id="PS51832">
    <property type="entry name" value="HD_GYP"/>
    <property type="match status" value="1"/>
</dbReference>
<evidence type="ECO:0000259" key="2">
    <source>
        <dbReference type="PROSITE" id="PS51832"/>
    </source>
</evidence>
<dbReference type="InterPro" id="IPR006674">
    <property type="entry name" value="HD_domain"/>
</dbReference>
<dbReference type="SUPFAM" id="SSF55781">
    <property type="entry name" value="GAF domain-like"/>
    <property type="match status" value="1"/>
</dbReference>
<dbReference type="SMART" id="SM00065">
    <property type="entry name" value="GAF"/>
    <property type="match status" value="1"/>
</dbReference>
<dbReference type="InterPro" id="IPR055733">
    <property type="entry name" value="DUF7309"/>
</dbReference>
<gene>
    <name evidence="3" type="ORF">IMF26_08855</name>
</gene>
<dbReference type="CDD" id="cd00077">
    <property type="entry name" value="HDc"/>
    <property type="match status" value="1"/>
</dbReference>
<dbReference type="PANTHER" id="PTHR43155">
    <property type="entry name" value="CYCLIC DI-GMP PHOSPHODIESTERASE PA4108-RELATED"/>
    <property type="match status" value="1"/>
</dbReference>
<dbReference type="SUPFAM" id="SSF109604">
    <property type="entry name" value="HD-domain/PDEase-like"/>
    <property type="match status" value="1"/>
</dbReference>
<accession>A0AAT9LHK6</accession>
<dbReference type="InterPro" id="IPR006675">
    <property type="entry name" value="HDIG_dom"/>
</dbReference>
<evidence type="ECO:0000259" key="1">
    <source>
        <dbReference type="PROSITE" id="PS51831"/>
    </source>
</evidence>
<dbReference type="AlphaFoldDB" id="A0AAT9LHK6"/>
<reference evidence="3" key="2">
    <citation type="journal article" date="2023" name="Biology">
        <title>Prokaryotic Life Associated with Coal-Fire Gas Vents Revealed by Metagenomics.</title>
        <authorList>
            <person name="Kadnikov V.V."/>
            <person name="Mardanov A.V."/>
            <person name="Beletsky A.V."/>
            <person name="Karnachuk O.V."/>
            <person name="Ravin N.V."/>
        </authorList>
    </citation>
    <scope>NUCLEOTIDE SEQUENCE</scope>
    <source>
        <strain evidence="3">Bu02</strain>
    </source>
</reference>
<protein>
    <submittedName>
        <fullName evidence="3">PocR ligand-binding domain-containing protein</fullName>
    </submittedName>
</protein>
<dbReference type="InterPro" id="IPR003018">
    <property type="entry name" value="GAF"/>
</dbReference>
<dbReference type="InterPro" id="IPR037522">
    <property type="entry name" value="HD_GYP_dom"/>
</dbReference>
<dbReference type="EMBL" id="CP062796">
    <property type="protein sequence ID" value="QUL99678.1"/>
    <property type="molecule type" value="Genomic_DNA"/>
</dbReference>
<dbReference type="InterPro" id="IPR029016">
    <property type="entry name" value="GAF-like_dom_sf"/>
</dbReference>
<dbReference type="Gene3D" id="1.10.3210.10">
    <property type="entry name" value="Hypothetical protein af1432"/>
    <property type="match status" value="1"/>
</dbReference>
<evidence type="ECO:0000313" key="3">
    <source>
        <dbReference type="EMBL" id="QUL99678.1"/>
    </source>
</evidence>
<reference evidence="3" key="1">
    <citation type="submission" date="2020-10" db="EMBL/GenBank/DDBJ databases">
        <authorList>
            <person name="Kadnikov V."/>
            <person name="Beletsky A.V."/>
            <person name="Mardanov A.V."/>
            <person name="Karnachuk O.V."/>
            <person name="Ravin N.V."/>
        </authorList>
    </citation>
    <scope>NUCLEOTIDE SEQUENCE</scope>
    <source>
        <strain evidence="3">Bu02</strain>
    </source>
</reference>
<dbReference type="KEGG" id="fcz:IMF26_08855"/>
<dbReference type="Pfam" id="PF22007">
    <property type="entry name" value="DUF6930"/>
    <property type="match status" value="1"/>
</dbReference>
<organism evidence="3">
    <name type="scientific">Candidatus Fermentithermobacillus carboniphilus</name>
    <dbReference type="NCBI Taxonomy" id="3085328"/>
    <lineage>
        <taxon>Bacteria</taxon>
        <taxon>Bacillati</taxon>
        <taxon>Bacillota</taxon>
        <taxon>Candidatus Fermentithermobacillia</taxon>
        <taxon>Candidatus Fermentithermobacillales</taxon>
        <taxon>Candidatus Fermentithermobacillaceae</taxon>
        <taxon>Candidatus Fermentithermobacillus</taxon>
    </lineage>
</organism>
<dbReference type="PROSITE" id="PS51831">
    <property type="entry name" value="HD"/>
    <property type="match status" value="1"/>
</dbReference>
<dbReference type="NCBIfam" id="TIGR00277">
    <property type="entry name" value="HDIG"/>
    <property type="match status" value="1"/>
</dbReference>
<dbReference type="Pfam" id="PF13185">
    <property type="entry name" value="GAF_2"/>
    <property type="match status" value="1"/>
</dbReference>
<dbReference type="InterPro" id="IPR003607">
    <property type="entry name" value="HD/PDEase_dom"/>
</dbReference>
<sequence length="989" mass="109575">MFEVKSSFYEDIAQTGLHELLESMGRILQLGIIVTHPDGHLLANASNLCSFCAILGGNRKGRSMCAASREASVRTAVAAGKEIFHTCHAGLVYGAIPLQVAGETVAVVLVGNVTLRPLAEEAVARLAVEAGIDREKLLAAAHAVPVWTQERLTMAMAAVRKVMDTVTQLLYAKEELERKMTTLGTSLGLALENARLFRKLQARAAVLERLIEAGRQISSSLDTGIVIESVLESVMDVLGADMCALRLIDEDSGELVLKGSVGSDADLQVQAGRVRVEGTVFGKVLQTEKPVVVDDLTASTREEEVPCYLGEMRALAIVPVLAGEKVLGTLEIWSRIPGRWSEEDVGYLGIIGSQAGLALENARLHLSLREYYWTAVQSVAAAVEAKDVYTCGHSLRVARWARTCAKALGLNEEEQEQAYLAGLLHDVGKIGVREDILLKPGALNGEERKQIRTHPVVGAMILEPARFPEAVVSAVRYHHEDYNGGGYPAGLAGEEIPLLARIIRVADAYDAMTSARSYRQRLGTEDAWEELRRGAGQQFDPRVVEVFQRVAAEGLEVAGNGGGGYYYGSSWRDTVFVETGICGSQGEPEKRFEAGDQKRTKQSYNEVSFLDNEVSGSDKAKFIPPTQEEWRVLYSASVLYRDLAPWNWVEETELFGVRDPWSGEIGWCVIVGSLGQMPGLVVYRGDRGYKSYADTISGRKLNFERVVELDVLTAFFSDRKELSRQDVQVIKDLGLTFRGRKQWPCFRSQHPWRLSWYLTSHEARFLAMALLESIRVAVRIRGDEPLRVKRAGKILVREMNASPEVLEPLFAAGLPPVLRNVGEGLSEPYMIPGEVGQGQTDLWVDTWAKPKAYKEPIPKIPYDLNKVRQIAAQASKGGSWDVDIFPLEATIRDETVPYYPATLLVADEKTGFLLYTQIAKPDDRWTALTDKFLDFLLDNRQIPAEIRVERESLLEAWTPLCRNLGIEIRKVTSLPMITFAKKEFIRSLR</sequence>
<dbReference type="InterPro" id="IPR054216">
    <property type="entry name" value="DUF6930"/>
</dbReference>
<proteinExistence type="predicted"/>
<dbReference type="Pfam" id="PF10114">
    <property type="entry name" value="PocR"/>
    <property type="match status" value="1"/>
</dbReference>